<keyword evidence="2" id="KW-0547">Nucleotide-binding</keyword>
<dbReference type="PANTHER" id="PTHR42961">
    <property type="entry name" value="IRON-SULFUR PROTEIN NUBPL"/>
    <property type="match status" value="1"/>
</dbReference>
<dbReference type="EMBL" id="CAFBIY010000090">
    <property type="protein sequence ID" value="CAB4851686.1"/>
    <property type="molecule type" value="Genomic_DNA"/>
</dbReference>
<proteinExistence type="inferred from homology"/>
<dbReference type="GO" id="GO:0051539">
    <property type="term" value="F:4 iron, 4 sulfur cluster binding"/>
    <property type="evidence" value="ECO:0007669"/>
    <property type="project" value="TreeGrafter"/>
</dbReference>
<dbReference type="EMBL" id="CAESGF010000004">
    <property type="protein sequence ID" value="CAB4363123.1"/>
    <property type="molecule type" value="Genomic_DNA"/>
</dbReference>
<keyword evidence="5" id="KW-0411">Iron-sulfur</keyword>
<dbReference type="EMBL" id="CAFBOL010000005">
    <property type="protein sequence ID" value="CAB4973452.1"/>
    <property type="molecule type" value="Genomic_DNA"/>
</dbReference>
<dbReference type="PANTHER" id="PTHR42961:SF2">
    <property type="entry name" value="IRON-SULFUR PROTEIN NUBPL"/>
    <property type="match status" value="1"/>
</dbReference>
<dbReference type="InterPro" id="IPR044304">
    <property type="entry name" value="NUBPL-like"/>
</dbReference>
<evidence type="ECO:0000256" key="3">
    <source>
        <dbReference type="ARBA" id="ARBA00022840"/>
    </source>
</evidence>
<organism evidence="7">
    <name type="scientific">freshwater metagenome</name>
    <dbReference type="NCBI Taxonomy" id="449393"/>
    <lineage>
        <taxon>unclassified sequences</taxon>
        <taxon>metagenomes</taxon>
        <taxon>ecological metagenomes</taxon>
    </lineage>
</organism>
<reference evidence="7" key="1">
    <citation type="submission" date="2020-05" db="EMBL/GenBank/DDBJ databases">
        <authorList>
            <person name="Chiriac C."/>
            <person name="Salcher M."/>
            <person name="Ghai R."/>
            <person name="Kavagutti S V."/>
        </authorList>
    </citation>
    <scope>NUCLEOTIDE SEQUENCE</scope>
</reference>
<dbReference type="InterPro" id="IPR002744">
    <property type="entry name" value="MIP18-like"/>
</dbReference>
<keyword evidence="1" id="KW-0479">Metal-binding</keyword>
<dbReference type="SUPFAM" id="SSF117916">
    <property type="entry name" value="Fe-S cluster assembly (FSCA) domain-like"/>
    <property type="match status" value="1"/>
</dbReference>
<dbReference type="HAMAP" id="MF_02040">
    <property type="entry name" value="Mrp_NBP35"/>
    <property type="match status" value="1"/>
</dbReference>
<dbReference type="InterPro" id="IPR034904">
    <property type="entry name" value="FSCA_dom_sf"/>
</dbReference>
<evidence type="ECO:0000256" key="4">
    <source>
        <dbReference type="ARBA" id="ARBA00023004"/>
    </source>
</evidence>
<dbReference type="InterPro" id="IPR033756">
    <property type="entry name" value="YlxH/NBP35"/>
</dbReference>
<keyword evidence="4" id="KW-0408">Iron</keyword>
<evidence type="ECO:0000259" key="6">
    <source>
        <dbReference type="Pfam" id="PF01883"/>
    </source>
</evidence>
<evidence type="ECO:0000313" key="12">
    <source>
        <dbReference type="EMBL" id="CAB4973452.1"/>
    </source>
</evidence>
<dbReference type="Pfam" id="PF10609">
    <property type="entry name" value="ParA"/>
    <property type="match status" value="1"/>
</dbReference>
<evidence type="ECO:0000313" key="9">
    <source>
        <dbReference type="EMBL" id="CAB4808505.1"/>
    </source>
</evidence>
<dbReference type="EMBL" id="CAFAAV010000029">
    <property type="protein sequence ID" value="CAB4808505.1"/>
    <property type="molecule type" value="Genomic_DNA"/>
</dbReference>
<dbReference type="SUPFAM" id="SSF52540">
    <property type="entry name" value="P-loop containing nucleoside triphosphate hydrolases"/>
    <property type="match status" value="1"/>
</dbReference>
<dbReference type="GO" id="GO:0140663">
    <property type="term" value="F:ATP-dependent FeS chaperone activity"/>
    <property type="evidence" value="ECO:0007669"/>
    <property type="project" value="InterPro"/>
</dbReference>
<feature type="domain" description="MIP18 family-like" evidence="6">
    <location>
        <begin position="9"/>
        <end position="81"/>
    </location>
</feature>
<accession>A0A6J6A9D2</accession>
<dbReference type="Gene3D" id="3.30.300.130">
    <property type="entry name" value="Fe-S cluster assembly (FSCA)"/>
    <property type="match status" value="1"/>
</dbReference>
<dbReference type="Gene3D" id="3.40.50.300">
    <property type="entry name" value="P-loop containing nucleotide triphosphate hydrolases"/>
    <property type="match status" value="1"/>
</dbReference>
<dbReference type="InterPro" id="IPR019591">
    <property type="entry name" value="Mrp/NBP35_ATP-bd"/>
</dbReference>
<keyword evidence="3" id="KW-0067">ATP-binding</keyword>
<evidence type="ECO:0000313" key="8">
    <source>
        <dbReference type="EMBL" id="CAB4721204.1"/>
    </source>
</evidence>
<name>A0A6J6A9D2_9ZZZZ</name>
<evidence type="ECO:0000313" key="7">
    <source>
        <dbReference type="EMBL" id="CAB4363123.1"/>
    </source>
</evidence>
<protein>
    <submittedName>
        <fullName evidence="7">Unannotated protein</fullName>
    </submittedName>
</protein>
<evidence type="ECO:0000313" key="10">
    <source>
        <dbReference type="EMBL" id="CAB4851686.1"/>
    </source>
</evidence>
<dbReference type="GO" id="GO:0016226">
    <property type="term" value="P:iron-sulfur cluster assembly"/>
    <property type="evidence" value="ECO:0007669"/>
    <property type="project" value="InterPro"/>
</dbReference>
<evidence type="ECO:0000256" key="2">
    <source>
        <dbReference type="ARBA" id="ARBA00022741"/>
    </source>
</evidence>
<gene>
    <name evidence="8" type="ORF">UFOPK2656_01352</name>
    <name evidence="9" type="ORF">UFOPK3099_00575</name>
    <name evidence="10" type="ORF">UFOPK3267_01656</name>
    <name evidence="11" type="ORF">UFOPK3651_00923</name>
    <name evidence="12" type="ORF">UFOPK3931_00320</name>
    <name evidence="7" type="ORF">UFOPK4189_00902</name>
</gene>
<dbReference type="Pfam" id="PF01883">
    <property type="entry name" value="FeS_assembly_P"/>
    <property type="match status" value="1"/>
</dbReference>
<evidence type="ECO:0000256" key="1">
    <source>
        <dbReference type="ARBA" id="ARBA00022723"/>
    </source>
</evidence>
<dbReference type="EMBL" id="CAFBMT010000004">
    <property type="protein sequence ID" value="CAB4922096.1"/>
    <property type="molecule type" value="Genomic_DNA"/>
</dbReference>
<dbReference type="EMBL" id="CAEZYF010000007">
    <property type="protein sequence ID" value="CAB4721204.1"/>
    <property type="molecule type" value="Genomic_DNA"/>
</dbReference>
<evidence type="ECO:0000313" key="11">
    <source>
        <dbReference type="EMBL" id="CAB4922096.1"/>
    </source>
</evidence>
<evidence type="ECO:0000256" key="5">
    <source>
        <dbReference type="ARBA" id="ARBA00023014"/>
    </source>
</evidence>
<dbReference type="CDD" id="cd02037">
    <property type="entry name" value="Mrp_NBP35"/>
    <property type="match status" value="1"/>
</dbReference>
<dbReference type="GO" id="GO:0046872">
    <property type="term" value="F:metal ion binding"/>
    <property type="evidence" value="ECO:0007669"/>
    <property type="project" value="UniProtKB-KW"/>
</dbReference>
<dbReference type="GO" id="GO:0005524">
    <property type="term" value="F:ATP binding"/>
    <property type="evidence" value="ECO:0007669"/>
    <property type="project" value="UniProtKB-KW"/>
</dbReference>
<dbReference type="AlphaFoldDB" id="A0A6J6A9D2"/>
<dbReference type="InterPro" id="IPR027417">
    <property type="entry name" value="P-loop_NTPase"/>
</dbReference>
<sequence length="400" mass="41951">MIDAPPDVETVTALLRAVIDPELGADIVTLGMVPSVAVSAQGVVTVGVKLTIGGCPLRAQIKKDVETRIAVHPGVTDVRIEWGEMTSDERSDVMLKARWNARENPPDTNVPLTCKVIAVASGKGGVGKSSVTVNLAAAIAAQGFTVGVLDADIWGFSVPRLLGIDEPLEAEKVDGSDRPRIMPNTLEVGRGLSKGLLKVVSTGFLVQEDTALMWRGLMLTKAVEQFLRDVHWGDLDYLFIDMPPGTGDVQMGLARMLPRTDLLIVTTPALAAQKVATRAADMARRSFLRVCGVIENMSAFTCEHGESYALFGEGGGQTLADEIGVPLLGRIPIEAAVSAGGDAGAPVALTGVGPAADEFRAIARRLVDDIAPPANMAGCSARMLGMVAAALDAKDATQPQ</sequence>